<dbReference type="Pfam" id="PF17171">
    <property type="entry name" value="GST_C_6"/>
    <property type="match status" value="1"/>
</dbReference>
<evidence type="ECO:0000313" key="10">
    <source>
        <dbReference type="EMBL" id="BCR94384.1"/>
    </source>
</evidence>
<reference evidence="10" key="2">
    <citation type="submission" date="2021-02" db="EMBL/GenBank/DDBJ databases">
        <title>Aspergillus luchuensis mut. kawachii IFO 4304 genome sequence.</title>
        <authorList>
            <person name="Mori K."/>
            <person name="Kadooka C."/>
            <person name="Goto M."/>
            <person name="Futagami T."/>
        </authorList>
    </citation>
    <scope>NUCLEOTIDE SEQUENCE</scope>
    <source>
        <strain evidence="10">IFO 4308</strain>
    </source>
</reference>
<evidence type="ECO:0000256" key="2">
    <source>
        <dbReference type="ARBA" id="ARBA00022448"/>
    </source>
</evidence>
<evidence type="ECO:0000256" key="7">
    <source>
        <dbReference type="SAM" id="MobiDB-lite"/>
    </source>
</evidence>
<comment type="subcellular location">
    <subcellularLocation>
        <location evidence="1">Mitochondrion outer membrane</location>
    </subcellularLocation>
</comment>
<dbReference type="GO" id="GO:0001401">
    <property type="term" value="C:SAM complex"/>
    <property type="evidence" value="ECO:0007669"/>
    <property type="project" value="InterPro"/>
</dbReference>
<dbReference type="KEGG" id="aluc:AKAW2_11430S"/>
<sequence length="474" mass="52747">MESPRDSTGPTTQPPSVWPSPQRPEKMVLELHIWGPAFSLPSIDAQCLAAITYLSLTVPKDAWVLVASSDPSVSPTCELPALKNGSTWVSRFRNIVDYLRQYSNGDWDLDQGLDGLEKADNIAFSAFLESRAQSLLDLSLYVTSQNYYNCTSPSYGAILQWPNQWILPPKLHSAAKTRTEHLGLSSLDIQAIEDQRKRDHSAAVAAGQIPKNLIPQPRDTVSSLIGKTAQQNQFKLEALTAELFEPLEEILNGKGYFLHTREDGPTSLDCLALGYLSLALVPELPNPWLRDAMRSKAPQVTAYTERMVKEIFGVVELEHALPSDDTKRSRSSMLPWQAPQRARLATIGSTLYNTLADATPIWKDIRLNNRMKEAIDDNGELSGIERRTMSAFAAAQSKDVWLSVGYAVVSVAAFVGYLTFQPSIRKGWTQTVQPVHEEGEFEVVDEEEGEGEGKKEEELDLEMDAMKVLRDLDL</sequence>
<dbReference type="InterPro" id="IPR050931">
    <property type="entry name" value="Mito_Protein_Transport_Metaxin"/>
</dbReference>
<dbReference type="CDD" id="cd03078">
    <property type="entry name" value="GST_N_Metaxin1_like"/>
    <property type="match status" value="1"/>
</dbReference>
<feature type="compositionally biased region" description="Pro residues" evidence="7">
    <location>
        <begin position="12"/>
        <end position="21"/>
    </location>
</feature>
<organism evidence="10 11">
    <name type="scientific">Aspergillus kawachii</name>
    <name type="common">White koji mold</name>
    <name type="synonym">Aspergillus awamori var. kawachi</name>
    <dbReference type="NCBI Taxonomy" id="1069201"/>
    <lineage>
        <taxon>Eukaryota</taxon>
        <taxon>Fungi</taxon>
        <taxon>Dikarya</taxon>
        <taxon>Ascomycota</taxon>
        <taxon>Pezizomycotina</taxon>
        <taxon>Eurotiomycetes</taxon>
        <taxon>Eurotiomycetidae</taxon>
        <taxon>Eurotiales</taxon>
        <taxon>Aspergillaceae</taxon>
        <taxon>Aspergillus</taxon>
        <taxon>Aspergillus subgen. Circumdati</taxon>
    </lineage>
</organism>
<dbReference type="RefSeq" id="XP_041538150.1">
    <property type="nucleotide sequence ID" value="XM_041683914.1"/>
</dbReference>
<evidence type="ECO:0000313" key="11">
    <source>
        <dbReference type="Proteomes" id="UP000661280"/>
    </source>
</evidence>
<dbReference type="GO" id="GO:0015031">
    <property type="term" value="P:protein transport"/>
    <property type="evidence" value="ECO:0007669"/>
    <property type="project" value="UniProtKB-KW"/>
</dbReference>
<keyword evidence="5" id="KW-0496">Mitochondrion</keyword>
<keyword evidence="11" id="KW-1185">Reference proteome</keyword>
<dbReference type="AlphaFoldDB" id="A0A7R8A626"/>
<dbReference type="InterPro" id="IPR033468">
    <property type="entry name" value="Metaxin_GST"/>
</dbReference>
<dbReference type="EMBL" id="AP024425">
    <property type="protein sequence ID" value="BCR94384.1"/>
    <property type="molecule type" value="Genomic_DNA"/>
</dbReference>
<dbReference type="OrthoDB" id="5835136at2759"/>
<accession>A0A7R8A626</accession>
<keyword evidence="4" id="KW-0653">Protein transport</keyword>
<feature type="domain" description="Mitochondrial outer membrane transport complex Sam37/metaxin N-terminal" evidence="8">
    <location>
        <begin position="47"/>
        <end position="171"/>
    </location>
</feature>
<protein>
    <submittedName>
        <fullName evidence="10">Uncharacterized protein</fullName>
    </submittedName>
</protein>
<feature type="region of interest" description="Disordered" evidence="7">
    <location>
        <begin position="1"/>
        <end position="21"/>
    </location>
</feature>
<evidence type="ECO:0000259" key="9">
    <source>
        <dbReference type="Pfam" id="PF17171"/>
    </source>
</evidence>
<dbReference type="Proteomes" id="UP000661280">
    <property type="component" value="Chromosome 1"/>
</dbReference>
<reference evidence="10" key="1">
    <citation type="submission" date="2021-01" db="EMBL/GenBank/DDBJ databases">
        <authorList>
            <consortium name="Aspergillus luchuensis mut. kawachii IFO 4304 genome sequencing consortium"/>
            <person name="Kazuki M."/>
            <person name="Futagami T."/>
        </authorList>
    </citation>
    <scope>NUCLEOTIDE SEQUENCE</scope>
    <source>
        <strain evidence="10">IFO 4308</strain>
    </source>
</reference>
<feature type="compositionally biased region" description="Polar residues" evidence="7">
    <location>
        <begin position="1"/>
        <end position="11"/>
    </location>
</feature>
<keyword evidence="2" id="KW-0813">Transport</keyword>
<feature type="domain" description="Metaxin glutathione S-transferase" evidence="9">
    <location>
        <begin position="243"/>
        <end position="307"/>
    </location>
</feature>
<evidence type="ECO:0000256" key="5">
    <source>
        <dbReference type="ARBA" id="ARBA00023128"/>
    </source>
</evidence>
<evidence type="ECO:0000256" key="1">
    <source>
        <dbReference type="ARBA" id="ARBA00004294"/>
    </source>
</evidence>
<dbReference type="GeneID" id="64955709"/>
<evidence type="ECO:0000256" key="6">
    <source>
        <dbReference type="ARBA" id="ARBA00023136"/>
    </source>
</evidence>
<dbReference type="GO" id="GO:0007005">
    <property type="term" value="P:mitochondrion organization"/>
    <property type="evidence" value="ECO:0007669"/>
    <property type="project" value="TreeGrafter"/>
</dbReference>
<evidence type="ECO:0000256" key="4">
    <source>
        <dbReference type="ARBA" id="ARBA00022927"/>
    </source>
</evidence>
<dbReference type="PANTHER" id="PTHR12289:SF41">
    <property type="entry name" value="FAILED AXON CONNECTIONS-RELATED"/>
    <property type="match status" value="1"/>
</dbReference>
<evidence type="ECO:0000256" key="3">
    <source>
        <dbReference type="ARBA" id="ARBA00022787"/>
    </source>
</evidence>
<gene>
    <name evidence="10" type="ORF">AKAW2_11430S</name>
</gene>
<dbReference type="Pfam" id="PF10568">
    <property type="entry name" value="Tom37"/>
    <property type="match status" value="1"/>
</dbReference>
<name>A0A7R8A626_ASPKA</name>
<proteinExistence type="predicted"/>
<keyword evidence="6" id="KW-0472">Membrane</keyword>
<dbReference type="InterPro" id="IPR019564">
    <property type="entry name" value="Sam37/metaxin_N"/>
</dbReference>
<evidence type="ECO:0000259" key="8">
    <source>
        <dbReference type="Pfam" id="PF10568"/>
    </source>
</evidence>
<keyword evidence="3" id="KW-1000">Mitochondrion outer membrane</keyword>
<dbReference type="PANTHER" id="PTHR12289">
    <property type="entry name" value="METAXIN RELATED"/>
    <property type="match status" value="1"/>
</dbReference>